<sequence length="462" mass="53184">MKSEKLPKHLPCATGIDTDRKEARVHETEKFSTLLSASQSRNQLMQSKLRRRVAFGSREYPPRSSRSFKNIIGDFNVMPKCPYAPGCVDLMTEFSKNGLFARLYYPTSLKDINKHSSAWLPWLPHKNYIIGFAYILSLWTFLIKLLMKYVAGDIRIAVIEGGPLETTIEKFKTVVFSHGLGGTRFFYTGICCELASQGYVVIALEHRDESPSMTYYFKSEEKLKRQEPTWIRFKRVKVGTSSHLPARKAQVEKRASECRRALTLLEDLNAGKDIGNILNSSIDLGQFRNRLDLSKPIMMGHSFGGATSLLTLGTDSRFRVGVILDPWMFPIRSHVNLPNLIDQPIIIINTQTFHIPVNLRELAKYTEGRENETYTIRHTTHENQSDTVHVIGYWLNIFMRKINKELATRINNNLIMRFLDKHVGFCNPIRADKFLNKYSYYVVKDLSIEGINNRPKKIPKLW</sequence>
<organism evidence="5 6">
    <name type="scientific">Polyplax serrata</name>
    <name type="common">Common mouse louse</name>
    <dbReference type="NCBI Taxonomy" id="468196"/>
    <lineage>
        <taxon>Eukaryota</taxon>
        <taxon>Metazoa</taxon>
        <taxon>Ecdysozoa</taxon>
        <taxon>Arthropoda</taxon>
        <taxon>Hexapoda</taxon>
        <taxon>Insecta</taxon>
        <taxon>Pterygota</taxon>
        <taxon>Neoptera</taxon>
        <taxon>Paraneoptera</taxon>
        <taxon>Psocodea</taxon>
        <taxon>Troctomorpha</taxon>
        <taxon>Phthiraptera</taxon>
        <taxon>Anoplura</taxon>
        <taxon>Polyplacidae</taxon>
        <taxon>Polyplax</taxon>
    </lineage>
</organism>
<reference evidence="5 6" key="1">
    <citation type="submission" date="2023-09" db="EMBL/GenBank/DDBJ databases">
        <title>Genomes of two closely related lineages of the louse Polyplax serrata with different host specificities.</title>
        <authorList>
            <person name="Martinu J."/>
            <person name="Tarabai H."/>
            <person name="Stefka J."/>
            <person name="Hypsa V."/>
        </authorList>
    </citation>
    <scope>NUCLEOTIDE SEQUENCE [LARGE SCALE GENOMIC DNA]</scope>
    <source>
        <strain evidence="5">98ZLc_SE</strain>
    </source>
</reference>
<name>A0ABR1AD93_POLSC</name>
<accession>A0ABR1AD93</accession>
<gene>
    <name evidence="5" type="ORF">RUM44_005334</name>
</gene>
<evidence type="ECO:0000256" key="3">
    <source>
        <dbReference type="ARBA" id="ARBA00022963"/>
    </source>
</evidence>
<dbReference type="Gene3D" id="3.40.50.1820">
    <property type="entry name" value="alpha/beta hydrolase"/>
    <property type="match status" value="1"/>
</dbReference>
<evidence type="ECO:0000256" key="2">
    <source>
        <dbReference type="ARBA" id="ARBA00022801"/>
    </source>
</evidence>
<dbReference type="Proteomes" id="UP001359485">
    <property type="component" value="Unassembled WGS sequence"/>
</dbReference>
<evidence type="ECO:0000256" key="1">
    <source>
        <dbReference type="ARBA" id="ARBA00013201"/>
    </source>
</evidence>
<evidence type="ECO:0000256" key="4">
    <source>
        <dbReference type="ARBA" id="ARBA00023098"/>
    </source>
</evidence>
<evidence type="ECO:0000313" key="5">
    <source>
        <dbReference type="EMBL" id="KAK6616977.1"/>
    </source>
</evidence>
<dbReference type="EMBL" id="JAWJWF010000053">
    <property type="protein sequence ID" value="KAK6616977.1"/>
    <property type="molecule type" value="Genomic_DNA"/>
</dbReference>
<keyword evidence="4" id="KW-0443">Lipid metabolism</keyword>
<keyword evidence="3" id="KW-0442">Lipid degradation</keyword>
<keyword evidence="6" id="KW-1185">Reference proteome</keyword>
<evidence type="ECO:0000313" key="6">
    <source>
        <dbReference type="Proteomes" id="UP001359485"/>
    </source>
</evidence>
<dbReference type="PANTHER" id="PTHR10272:SF0">
    <property type="entry name" value="PLATELET-ACTIVATING FACTOR ACETYLHYDROLASE"/>
    <property type="match status" value="1"/>
</dbReference>
<dbReference type="SUPFAM" id="SSF53474">
    <property type="entry name" value="alpha/beta-Hydrolases"/>
    <property type="match status" value="1"/>
</dbReference>
<comment type="caution">
    <text evidence="5">The sequence shown here is derived from an EMBL/GenBank/DDBJ whole genome shotgun (WGS) entry which is preliminary data.</text>
</comment>
<dbReference type="Pfam" id="PF03403">
    <property type="entry name" value="PAF-AH_p_II"/>
    <property type="match status" value="1"/>
</dbReference>
<proteinExistence type="predicted"/>
<dbReference type="EC" id="3.1.1.47" evidence="1"/>
<dbReference type="PANTHER" id="PTHR10272">
    <property type="entry name" value="PLATELET-ACTIVATING FACTOR ACETYLHYDROLASE"/>
    <property type="match status" value="1"/>
</dbReference>
<protein>
    <recommendedName>
        <fullName evidence="1">1-alkyl-2-acetylglycerophosphocholine esterase</fullName>
        <ecNumber evidence="1">3.1.1.47</ecNumber>
    </recommendedName>
</protein>
<dbReference type="InterPro" id="IPR029058">
    <property type="entry name" value="AB_hydrolase_fold"/>
</dbReference>
<keyword evidence="2" id="KW-0378">Hydrolase</keyword>